<organism evidence="2 3">
    <name type="scientific">Saccharopolyspora taberi</name>
    <dbReference type="NCBI Taxonomy" id="60895"/>
    <lineage>
        <taxon>Bacteria</taxon>
        <taxon>Bacillati</taxon>
        <taxon>Actinomycetota</taxon>
        <taxon>Actinomycetes</taxon>
        <taxon>Pseudonocardiales</taxon>
        <taxon>Pseudonocardiaceae</taxon>
        <taxon>Saccharopolyspora</taxon>
    </lineage>
</organism>
<reference evidence="2 3" key="1">
    <citation type="journal article" date="2019" name="Int. J. Syst. Evol. Microbiol.">
        <title>The Global Catalogue of Microorganisms (GCM) 10K type strain sequencing project: providing services to taxonomists for standard genome sequencing and annotation.</title>
        <authorList>
            <consortium name="The Broad Institute Genomics Platform"/>
            <consortium name="The Broad Institute Genome Sequencing Center for Infectious Disease"/>
            <person name="Wu L."/>
            <person name="Ma J."/>
        </authorList>
    </citation>
    <scope>NUCLEOTIDE SEQUENCE [LARGE SCALE GENOMIC DNA]</scope>
    <source>
        <strain evidence="2 3">JCM 9383</strain>
    </source>
</reference>
<evidence type="ECO:0000313" key="3">
    <source>
        <dbReference type="Proteomes" id="UP001500979"/>
    </source>
</evidence>
<dbReference type="RefSeq" id="WP_344680115.1">
    <property type="nucleotide sequence ID" value="NZ_BAAAUX010000014.1"/>
</dbReference>
<dbReference type="InterPro" id="IPR017853">
    <property type="entry name" value="GH"/>
</dbReference>
<dbReference type="PANTHER" id="PTHR42976:SF1">
    <property type="entry name" value="GH18 DOMAIN-CONTAINING PROTEIN-RELATED"/>
    <property type="match status" value="1"/>
</dbReference>
<keyword evidence="3" id="KW-1185">Reference proteome</keyword>
<dbReference type="SUPFAM" id="SSF51445">
    <property type="entry name" value="(Trans)glycosidases"/>
    <property type="match status" value="1"/>
</dbReference>
<keyword evidence="1" id="KW-0732">Signal</keyword>
<dbReference type="Gene3D" id="3.20.20.80">
    <property type="entry name" value="Glycosidases"/>
    <property type="match status" value="1"/>
</dbReference>
<accession>A0ABN3VCH4</accession>
<sequence>MRTLAKLLTAAVAAALLPWAVVAADAAPRTEAPRTEARQAEAPRAEIRTAPYVDITRESPTLPQIAEATGQKHFTLAFVLGSSAGCDPRWGGELPLDDPRIVEQVDQLRAMGGDVIVASGGALGPYLENTCGSADELLAAYKKTLDAVGANHLDIDVEASIPQDMVNEALAKLQAERQTQVGYTLRVQSDDTGLDPYSVQVLQSAAAHGVAPLVNPMAMEFGSGRPWGDAVIAAAESTLGQMKQIWPDAGDAELKAQLGITPMIGRNYNGKIFDQSHARQLVDWAGANRIGLLSFWSAGRDNGGCPGGPVSPECSSIEQGDFEFTNIFKGFGG</sequence>
<evidence type="ECO:0000256" key="1">
    <source>
        <dbReference type="SAM" id="SignalP"/>
    </source>
</evidence>
<gene>
    <name evidence="2" type="ORF">GCM10010470_28320</name>
</gene>
<comment type="caution">
    <text evidence="2">The sequence shown here is derived from an EMBL/GenBank/DDBJ whole genome shotgun (WGS) entry which is preliminary data.</text>
</comment>
<evidence type="ECO:0008006" key="4">
    <source>
        <dbReference type="Google" id="ProtNLM"/>
    </source>
</evidence>
<feature type="signal peptide" evidence="1">
    <location>
        <begin position="1"/>
        <end position="23"/>
    </location>
</feature>
<proteinExistence type="predicted"/>
<protein>
    <recommendedName>
        <fullName evidence="4">Chitinase</fullName>
    </recommendedName>
</protein>
<dbReference type="CDD" id="cd06543">
    <property type="entry name" value="GH18_PF-ChiA-like"/>
    <property type="match status" value="1"/>
</dbReference>
<dbReference type="InterPro" id="IPR052750">
    <property type="entry name" value="GH18_Chitinase"/>
</dbReference>
<dbReference type="EMBL" id="BAAAUX010000014">
    <property type="protein sequence ID" value="GAA2791902.1"/>
    <property type="molecule type" value="Genomic_DNA"/>
</dbReference>
<name>A0ABN3VCH4_9PSEU</name>
<evidence type="ECO:0000313" key="2">
    <source>
        <dbReference type="EMBL" id="GAA2791902.1"/>
    </source>
</evidence>
<dbReference type="Proteomes" id="UP001500979">
    <property type="component" value="Unassembled WGS sequence"/>
</dbReference>
<dbReference type="PANTHER" id="PTHR42976">
    <property type="entry name" value="BIFUNCTIONAL CHITINASE/LYSOZYME-RELATED"/>
    <property type="match status" value="1"/>
</dbReference>
<feature type="chain" id="PRO_5045193576" description="Chitinase" evidence="1">
    <location>
        <begin position="24"/>
        <end position="333"/>
    </location>
</feature>